<dbReference type="GO" id="GO:0000226">
    <property type="term" value="P:microtubule cytoskeleton organization"/>
    <property type="evidence" value="ECO:0007669"/>
    <property type="project" value="InterPro"/>
</dbReference>
<keyword evidence="8" id="KW-1185">Reference proteome</keyword>
<feature type="compositionally biased region" description="Basic and acidic residues" evidence="6">
    <location>
        <begin position="1043"/>
        <end position="1072"/>
    </location>
</feature>
<feature type="compositionally biased region" description="Acidic residues" evidence="6">
    <location>
        <begin position="1"/>
        <end position="11"/>
    </location>
</feature>
<dbReference type="PANTHER" id="PTHR15073">
    <property type="entry name" value="MICROTUBULE-ASSOCIATED PROTEIN"/>
    <property type="match status" value="1"/>
</dbReference>
<keyword evidence="3" id="KW-0963">Cytoplasm</keyword>
<feature type="compositionally biased region" description="Basic and acidic residues" evidence="6">
    <location>
        <begin position="457"/>
        <end position="514"/>
    </location>
</feature>
<feature type="compositionally biased region" description="Polar residues" evidence="6">
    <location>
        <begin position="387"/>
        <end position="396"/>
    </location>
</feature>
<feature type="compositionally biased region" description="Low complexity" evidence="6">
    <location>
        <begin position="963"/>
        <end position="978"/>
    </location>
</feature>
<feature type="compositionally biased region" description="Low complexity" evidence="6">
    <location>
        <begin position="1075"/>
        <end position="1087"/>
    </location>
</feature>
<feature type="compositionally biased region" description="Polar residues" evidence="6">
    <location>
        <begin position="12"/>
        <end position="26"/>
    </location>
</feature>
<dbReference type="Proteomes" id="UP000596742">
    <property type="component" value="Unassembled WGS sequence"/>
</dbReference>
<feature type="compositionally biased region" description="Basic and acidic residues" evidence="6">
    <location>
        <begin position="397"/>
        <end position="406"/>
    </location>
</feature>
<dbReference type="InterPro" id="IPR008604">
    <property type="entry name" value="MAP7_fam"/>
</dbReference>
<feature type="compositionally biased region" description="Basic residues" evidence="6">
    <location>
        <begin position="600"/>
        <end position="610"/>
    </location>
</feature>
<keyword evidence="4" id="KW-0175">Coiled coil</keyword>
<evidence type="ECO:0000313" key="8">
    <source>
        <dbReference type="Proteomes" id="UP000596742"/>
    </source>
</evidence>
<feature type="compositionally biased region" description="Basic and acidic residues" evidence="6">
    <location>
        <begin position="812"/>
        <end position="943"/>
    </location>
</feature>
<dbReference type="Pfam" id="PF05672">
    <property type="entry name" value="MAP7"/>
    <property type="match status" value="1"/>
</dbReference>
<comment type="similarity">
    <text evidence="2">Belongs to the MAP7 family.</text>
</comment>
<feature type="region of interest" description="Disordered" evidence="6">
    <location>
        <begin position="374"/>
        <end position="720"/>
    </location>
</feature>
<reference evidence="7" key="1">
    <citation type="submission" date="2018-11" db="EMBL/GenBank/DDBJ databases">
        <authorList>
            <person name="Alioto T."/>
            <person name="Alioto T."/>
        </authorList>
    </citation>
    <scope>NUCLEOTIDE SEQUENCE</scope>
</reference>
<evidence type="ECO:0000256" key="3">
    <source>
        <dbReference type="ARBA" id="ARBA00022490"/>
    </source>
</evidence>
<feature type="region of interest" description="Disordered" evidence="6">
    <location>
        <begin position="265"/>
        <end position="294"/>
    </location>
</feature>
<feature type="region of interest" description="Disordered" evidence="6">
    <location>
        <begin position="1043"/>
        <end position="1087"/>
    </location>
</feature>
<dbReference type="InterPro" id="IPR051483">
    <property type="entry name" value="MAP7_domain-containing"/>
</dbReference>
<evidence type="ECO:0000256" key="6">
    <source>
        <dbReference type="SAM" id="MobiDB-lite"/>
    </source>
</evidence>
<dbReference type="PANTHER" id="PTHR15073:SF1">
    <property type="entry name" value="RETICULOCYTE-BINDING PROTEIN HOMOLOG 2A"/>
    <property type="match status" value="1"/>
</dbReference>
<feature type="compositionally biased region" description="Basic and acidic residues" evidence="6">
    <location>
        <begin position="134"/>
        <end position="187"/>
    </location>
</feature>
<comment type="caution">
    <text evidence="7">The sequence shown here is derived from an EMBL/GenBank/DDBJ whole genome shotgun (WGS) entry which is preliminary data.</text>
</comment>
<evidence type="ECO:0000313" key="7">
    <source>
        <dbReference type="EMBL" id="VDI12258.1"/>
    </source>
</evidence>
<accession>A0A8B6D1L3</accession>
<name>A0A8B6D1L3_MYTGA</name>
<feature type="compositionally biased region" description="Basic and acidic residues" evidence="6">
    <location>
        <begin position="532"/>
        <end position="545"/>
    </location>
</feature>
<feature type="compositionally biased region" description="Polar residues" evidence="6">
    <location>
        <begin position="111"/>
        <end position="131"/>
    </location>
</feature>
<feature type="compositionally biased region" description="Basic and acidic residues" evidence="6">
    <location>
        <begin position="707"/>
        <end position="720"/>
    </location>
</feature>
<comment type="subcellular location">
    <subcellularLocation>
        <location evidence="1">Cytoplasm</location>
        <location evidence="1">Cytoskeleton</location>
    </subcellularLocation>
</comment>
<sequence>MAEIAESETDNQPDLHNGQTNTQFLTKNGEKMDVDNKTDSMETENMVKSKVLSAGPEGDSIETIGNGPKYDDIKISKDGDNFVNIDTVKKPFSDFIHLDNMSAMSGDSGGIQDTHSIASMTASGTSSSNKSPNHKADTDKEKDHVKKEKEKEREDKIRQQKEKLAEERQKKLEEMKEQQRLAQEKREKQLELRRLKIEELRRRDDERRHAVEERRRRQETEEMARRESIIQKSAERITRFEQWKASGRKGGSRLSYGFGSRTPRDVCVPFDRRRSSSHTGLSRHSPNGSDSDYYRPQRRAVSACSAVRRHCCIDINRLTGSFGGGTPPNKHLSMSTSVLYNKRSSDIGGSTGNLSVKDRPGSLLALNTISEKRRSFLAGNGPPPTRPKSSINLNTKENIKLRERSTPRKPRPSSVATSMPSFMHVESPSPKMRSKSSDRVKRDKSKGAVPPQPKFTPKKEKDALNKQEKSNDKKDDKKKFDPRILLAEKRKAEQQKKAEEAKREGSPEKTDKSKMKMSQSSIDRLSAPKQVKVKEDTPTKQEPVKATHVRKPPTVPHTKTPEVPRTKIPAVSRTKTPEAPRTKTPAVPRTKTLAVPRTKTSVKKAKPTKQKGKENKETSMKDKKTDKSEKISSTEKLDVKEEGRPGSKPSTPTKQVRSKSGSPSKMQVSFDSSLVSSTDAISNDQLFESIEDETLPDLGDSSPDHSASSDREGLKVENLDDSLNKSIEEIQDMEIVAGNFEGEKEGVVEKSSSPMPDVVPHVEESKNEIDVEKVVKSIPVILEPAVTSTPSREARDLSPASKAGTPASASKSQKELELEEYRAKLAEKRRQAREKAEREAEIERQKQEQLRLEEEERQRKEEEEEKKIEEEAERLAEEARRMEGERLRKAIEAEELRKKEEAERTEQEKLAREEAERKQKEEAERMEKERIEKIKRDDEERTERKKKLAAIMSKVKSDKNLASHGSDSNLSSMSMSQSLTNLVTNEEEQPKEELTVTTDSTPKFKSPLLQKLAENKQNGGETPKFKSPLLQSLLGKKGRLAEKLEAEKSETETDSDRSDTDTKVSTETREISHISADCNSDASDSSDNNSVINADTLNNGIHNGHLKELVDSSISMRTVDSLGTSVTDSSLYGSLTDSATTADHKFEQIIDLAVTNAKYNTSDDLLNCNTNITFDNNQEEETLPKPIIAFEENATRRQEVADFL</sequence>
<feature type="region of interest" description="Disordered" evidence="6">
    <location>
        <begin position="100"/>
        <end position="187"/>
    </location>
</feature>
<feature type="region of interest" description="Disordered" evidence="6">
    <location>
        <begin position="1"/>
        <end position="72"/>
    </location>
</feature>
<feature type="compositionally biased region" description="Polar residues" evidence="6">
    <location>
        <begin position="277"/>
        <end position="290"/>
    </location>
</feature>
<feature type="compositionally biased region" description="Basic and acidic residues" evidence="6">
    <location>
        <begin position="28"/>
        <end position="40"/>
    </location>
</feature>
<evidence type="ECO:0000256" key="4">
    <source>
        <dbReference type="ARBA" id="ARBA00023054"/>
    </source>
</evidence>
<dbReference type="OrthoDB" id="6161699at2759"/>
<gene>
    <name evidence="7" type="ORF">MGAL_10B071997</name>
</gene>
<feature type="region of interest" description="Disordered" evidence="6">
    <location>
        <begin position="204"/>
        <end position="230"/>
    </location>
</feature>
<feature type="compositionally biased region" description="Basic and acidic residues" evidence="6">
    <location>
        <begin position="611"/>
        <end position="645"/>
    </location>
</feature>
<feature type="region of interest" description="Disordered" evidence="6">
    <location>
        <begin position="782"/>
        <end position="1030"/>
    </location>
</feature>
<dbReference type="AlphaFoldDB" id="A0A8B6D1L3"/>
<feature type="region of interest" description="Disordered" evidence="6">
    <location>
        <begin position="745"/>
        <end position="766"/>
    </location>
</feature>
<protein>
    <submittedName>
        <fullName evidence="7">MAP7 domain-containing protein 1</fullName>
    </submittedName>
</protein>
<evidence type="ECO:0000256" key="2">
    <source>
        <dbReference type="ARBA" id="ARBA00007525"/>
    </source>
</evidence>
<evidence type="ECO:0000256" key="1">
    <source>
        <dbReference type="ARBA" id="ARBA00004245"/>
    </source>
</evidence>
<feature type="compositionally biased region" description="Polar residues" evidence="6">
    <location>
        <begin position="648"/>
        <end position="686"/>
    </location>
</feature>
<keyword evidence="5" id="KW-0206">Cytoskeleton</keyword>
<evidence type="ECO:0000256" key="5">
    <source>
        <dbReference type="ARBA" id="ARBA00023212"/>
    </source>
</evidence>
<proteinExistence type="inferred from homology"/>
<organism evidence="7 8">
    <name type="scientific">Mytilus galloprovincialis</name>
    <name type="common">Mediterranean mussel</name>
    <dbReference type="NCBI Taxonomy" id="29158"/>
    <lineage>
        <taxon>Eukaryota</taxon>
        <taxon>Metazoa</taxon>
        <taxon>Spiralia</taxon>
        <taxon>Lophotrochozoa</taxon>
        <taxon>Mollusca</taxon>
        <taxon>Bivalvia</taxon>
        <taxon>Autobranchia</taxon>
        <taxon>Pteriomorphia</taxon>
        <taxon>Mytilida</taxon>
        <taxon>Mytiloidea</taxon>
        <taxon>Mytilidae</taxon>
        <taxon>Mytilinae</taxon>
        <taxon>Mytilus</taxon>
    </lineage>
</organism>
<dbReference type="EMBL" id="UYJE01002613">
    <property type="protein sequence ID" value="VDI12258.1"/>
    <property type="molecule type" value="Genomic_DNA"/>
</dbReference>
<dbReference type="GO" id="GO:0015630">
    <property type="term" value="C:microtubule cytoskeleton"/>
    <property type="evidence" value="ECO:0007669"/>
    <property type="project" value="InterPro"/>
</dbReference>